<accession>A0A1I2SCA2</accession>
<dbReference type="AlphaFoldDB" id="A0A1I2SCA2"/>
<evidence type="ECO:0000313" key="4">
    <source>
        <dbReference type="Proteomes" id="UP000181942"/>
    </source>
</evidence>
<feature type="domain" description="Probable transposase IS891/IS1136/IS1341" evidence="2">
    <location>
        <begin position="10"/>
        <end position="89"/>
    </location>
</feature>
<evidence type="ECO:0000256" key="1">
    <source>
        <dbReference type="SAM" id="MobiDB-lite"/>
    </source>
</evidence>
<protein>
    <submittedName>
        <fullName evidence="3">Probable transposase</fullName>
    </submittedName>
</protein>
<dbReference type="InterPro" id="IPR001959">
    <property type="entry name" value="Transposase"/>
</dbReference>
<feature type="region of interest" description="Disordered" evidence="1">
    <location>
        <begin position="21"/>
        <end position="41"/>
    </location>
</feature>
<dbReference type="Pfam" id="PF01385">
    <property type="entry name" value="OrfB_IS605"/>
    <property type="match status" value="1"/>
</dbReference>
<sequence length="155" mass="17242">MGRSVVVHKLNCPRLTVKERAQVRKHRRRAARAPKGSEQKTAEYAKVAKLKAREAGRRKDGCETTSTMLARTYGLVRFEKLNIKNMTRSARAAAGQSGRQVKQKAGLNRAILAQGWGLLRQRTEHKAPGRVEDVPAPYTSQRCFPAPDDQPAPEG</sequence>
<feature type="compositionally biased region" description="Basic residues" evidence="1">
    <location>
        <begin position="23"/>
        <end position="32"/>
    </location>
</feature>
<name>A0A1I2SCA2_9ACTN</name>
<dbReference type="Proteomes" id="UP000181942">
    <property type="component" value="Unassembled WGS sequence"/>
</dbReference>
<gene>
    <name evidence="3" type="ORF">SAMN02787118_121106</name>
</gene>
<dbReference type="RefSeq" id="WP_075032001.1">
    <property type="nucleotide sequence ID" value="NZ_FONR01000021.1"/>
</dbReference>
<feature type="region of interest" description="Disordered" evidence="1">
    <location>
        <begin position="126"/>
        <end position="155"/>
    </location>
</feature>
<evidence type="ECO:0000313" key="3">
    <source>
        <dbReference type="EMBL" id="SFG47696.1"/>
    </source>
</evidence>
<proteinExistence type="predicted"/>
<organism evidence="3 4">
    <name type="scientific">Streptomyces mirabilis</name>
    <dbReference type="NCBI Taxonomy" id="68239"/>
    <lineage>
        <taxon>Bacteria</taxon>
        <taxon>Bacillati</taxon>
        <taxon>Actinomycetota</taxon>
        <taxon>Actinomycetes</taxon>
        <taxon>Kitasatosporales</taxon>
        <taxon>Streptomycetaceae</taxon>
        <taxon>Streptomyces</taxon>
    </lineage>
</organism>
<evidence type="ECO:0000259" key="2">
    <source>
        <dbReference type="Pfam" id="PF01385"/>
    </source>
</evidence>
<dbReference type="EMBL" id="FONR01000021">
    <property type="protein sequence ID" value="SFG47696.1"/>
    <property type="molecule type" value="Genomic_DNA"/>
</dbReference>
<reference evidence="3 4" key="1">
    <citation type="submission" date="2016-10" db="EMBL/GenBank/DDBJ databases">
        <authorList>
            <person name="de Groot N.N."/>
        </authorList>
    </citation>
    <scope>NUCLEOTIDE SEQUENCE [LARGE SCALE GENOMIC DNA]</scope>
    <source>
        <strain evidence="3 4">OK461</strain>
    </source>
</reference>